<dbReference type="Gene3D" id="4.10.640.10">
    <property type="entry name" value="Ribosomal protein S18"/>
    <property type="match status" value="1"/>
</dbReference>
<proteinExistence type="inferred from homology"/>
<evidence type="ECO:0000256" key="1">
    <source>
        <dbReference type="ARBA" id="ARBA00005589"/>
    </source>
</evidence>
<dbReference type="GO" id="GO:0006412">
    <property type="term" value="P:translation"/>
    <property type="evidence" value="ECO:0007669"/>
    <property type="project" value="UniProtKB-UniRule"/>
</dbReference>
<dbReference type="InterPro" id="IPR001648">
    <property type="entry name" value="Ribosomal_bS18"/>
</dbReference>
<dbReference type="PANTHER" id="PTHR13479:SF40">
    <property type="entry name" value="SMALL RIBOSOMAL SUBUNIT PROTEIN BS18M"/>
    <property type="match status" value="1"/>
</dbReference>
<evidence type="ECO:0000256" key="2">
    <source>
        <dbReference type="ARBA" id="ARBA00022980"/>
    </source>
</evidence>
<evidence type="ECO:0000313" key="7">
    <source>
        <dbReference type="Proteomes" id="UP000460298"/>
    </source>
</evidence>
<dbReference type="HAMAP" id="MF_00270">
    <property type="entry name" value="Ribosomal_bS18"/>
    <property type="match status" value="1"/>
</dbReference>
<keyword evidence="2 4" id="KW-0689">Ribosomal protein</keyword>
<evidence type="ECO:0000313" key="6">
    <source>
        <dbReference type="EMBL" id="KAB2934082.1"/>
    </source>
</evidence>
<dbReference type="Proteomes" id="UP000460298">
    <property type="component" value="Unassembled WGS sequence"/>
</dbReference>
<keyword evidence="3 4" id="KW-0687">Ribonucleoprotein</keyword>
<comment type="caution">
    <text evidence="6">The sequence shown here is derived from an EMBL/GenBank/DDBJ whole genome shotgun (WGS) entry which is preliminary data.</text>
</comment>
<sequence>MHQGEEGDSPRKARSRFKKKVLDTRGLNIDYKNIEVIEKFVSKTGKILPRRMTGATARIQRKISREVKRARMANLLPFVKR</sequence>
<dbReference type="AlphaFoldDB" id="A0A833H3H3"/>
<dbReference type="GO" id="GO:0070181">
    <property type="term" value="F:small ribosomal subunit rRNA binding"/>
    <property type="evidence" value="ECO:0007669"/>
    <property type="project" value="TreeGrafter"/>
</dbReference>
<dbReference type="GO" id="GO:0005840">
    <property type="term" value="C:ribosome"/>
    <property type="evidence" value="ECO:0007669"/>
    <property type="project" value="UniProtKB-KW"/>
</dbReference>
<comment type="function">
    <text evidence="4">Binds as a heterodimer with protein bS6 to the central domain of the 16S rRNA, where it helps stabilize the platform of the 30S subunit.</text>
</comment>
<comment type="subunit">
    <text evidence="4">Part of the 30S ribosomal subunit. Forms a tight heterodimer with protein bS6.</text>
</comment>
<evidence type="ECO:0000256" key="3">
    <source>
        <dbReference type="ARBA" id="ARBA00023274"/>
    </source>
</evidence>
<gene>
    <name evidence="4 6" type="primary">rpsR</name>
    <name evidence="6" type="ORF">F9K24_06000</name>
</gene>
<evidence type="ECO:0000256" key="5">
    <source>
        <dbReference type="RuleBase" id="RU003910"/>
    </source>
</evidence>
<protein>
    <recommendedName>
        <fullName evidence="4">Small ribosomal subunit protein bS18</fullName>
    </recommendedName>
</protein>
<dbReference type="NCBIfam" id="TIGR00165">
    <property type="entry name" value="S18"/>
    <property type="match status" value="1"/>
</dbReference>
<reference evidence="6 7" key="1">
    <citation type="submission" date="2019-10" db="EMBL/GenBank/DDBJ databases">
        <title>Extracellular Electron Transfer in a Candidatus Methanoperedens spp. Enrichment Culture.</title>
        <authorList>
            <person name="Berger S."/>
            <person name="Rangel Shaw D."/>
            <person name="Berben T."/>
            <person name="In 'T Zandt M."/>
            <person name="Frank J."/>
            <person name="Reimann J."/>
            <person name="Jetten M.S.M."/>
            <person name="Welte C.U."/>
        </authorList>
    </citation>
    <scope>NUCLEOTIDE SEQUENCE [LARGE SCALE GENOMIC DNA]</scope>
    <source>
        <strain evidence="6">SB12</strain>
    </source>
</reference>
<dbReference type="InterPro" id="IPR036870">
    <property type="entry name" value="Ribosomal_bS18_sf"/>
</dbReference>
<dbReference type="PRINTS" id="PR00974">
    <property type="entry name" value="RIBOSOMALS18"/>
</dbReference>
<dbReference type="GO" id="GO:0003735">
    <property type="term" value="F:structural constituent of ribosome"/>
    <property type="evidence" value="ECO:0007669"/>
    <property type="project" value="InterPro"/>
</dbReference>
<dbReference type="Pfam" id="PF01084">
    <property type="entry name" value="Ribosomal_S18"/>
    <property type="match status" value="1"/>
</dbReference>
<dbReference type="PANTHER" id="PTHR13479">
    <property type="entry name" value="30S RIBOSOMAL PROTEIN S18"/>
    <property type="match status" value="1"/>
</dbReference>
<organism evidence="6 7">
    <name type="scientific">Leptonema illini</name>
    <dbReference type="NCBI Taxonomy" id="183"/>
    <lineage>
        <taxon>Bacteria</taxon>
        <taxon>Pseudomonadati</taxon>
        <taxon>Spirochaetota</taxon>
        <taxon>Spirochaetia</taxon>
        <taxon>Leptospirales</taxon>
        <taxon>Leptospiraceae</taxon>
        <taxon>Leptonema</taxon>
    </lineage>
</organism>
<comment type="similarity">
    <text evidence="1 4 5">Belongs to the bacterial ribosomal protein bS18 family.</text>
</comment>
<keyword evidence="4" id="KW-0694">RNA-binding</keyword>
<dbReference type="EMBL" id="WBUI01000004">
    <property type="protein sequence ID" value="KAB2934082.1"/>
    <property type="molecule type" value="Genomic_DNA"/>
</dbReference>
<dbReference type="SUPFAM" id="SSF46911">
    <property type="entry name" value="Ribosomal protein S18"/>
    <property type="match status" value="1"/>
</dbReference>
<accession>A0A833H3H3</accession>
<name>A0A833H3H3_9LEPT</name>
<dbReference type="GO" id="GO:1990904">
    <property type="term" value="C:ribonucleoprotein complex"/>
    <property type="evidence" value="ECO:0007669"/>
    <property type="project" value="UniProtKB-KW"/>
</dbReference>
<dbReference type="OrthoDB" id="9812008at2"/>
<evidence type="ECO:0000256" key="4">
    <source>
        <dbReference type="HAMAP-Rule" id="MF_00270"/>
    </source>
</evidence>
<keyword evidence="4" id="KW-0699">rRNA-binding</keyword>